<dbReference type="AlphaFoldDB" id="A0A222FHD0"/>
<dbReference type="OrthoDB" id="63332at2"/>
<dbReference type="GO" id="GO:0003700">
    <property type="term" value="F:DNA-binding transcription factor activity"/>
    <property type="evidence" value="ECO:0007669"/>
    <property type="project" value="TreeGrafter"/>
</dbReference>
<dbReference type="InterPro" id="IPR001647">
    <property type="entry name" value="HTH_TetR"/>
</dbReference>
<dbReference type="Pfam" id="PF00440">
    <property type="entry name" value="TetR_N"/>
    <property type="match status" value="1"/>
</dbReference>
<feature type="domain" description="HTH tetR-type" evidence="3">
    <location>
        <begin position="14"/>
        <end position="74"/>
    </location>
</feature>
<dbReference type="PRINTS" id="PR00455">
    <property type="entry name" value="HTHTETR"/>
</dbReference>
<evidence type="ECO:0000256" key="2">
    <source>
        <dbReference type="PROSITE-ProRule" id="PRU00335"/>
    </source>
</evidence>
<accession>A0A222FHD0</accession>
<dbReference type="PROSITE" id="PS01081">
    <property type="entry name" value="HTH_TETR_1"/>
    <property type="match status" value="1"/>
</dbReference>
<feature type="DNA-binding region" description="H-T-H motif" evidence="2">
    <location>
        <begin position="37"/>
        <end position="56"/>
    </location>
</feature>
<dbReference type="KEGG" id="bsan:CHH28_02685"/>
<keyword evidence="1 2" id="KW-0238">DNA-binding</keyword>
<dbReference type="Proteomes" id="UP000202440">
    <property type="component" value="Chromosome"/>
</dbReference>
<dbReference type="PROSITE" id="PS50977">
    <property type="entry name" value="HTH_TETR_2"/>
    <property type="match status" value="1"/>
</dbReference>
<name>A0A222FHD0_9GAMM</name>
<dbReference type="EMBL" id="CP022530">
    <property type="protein sequence ID" value="ASP37643.1"/>
    <property type="molecule type" value="Genomic_DNA"/>
</dbReference>
<dbReference type="PANTHER" id="PTHR30055:SF226">
    <property type="entry name" value="HTH-TYPE TRANSCRIPTIONAL REGULATOR PKSA"/>
    <property type="match status" value="1"/>
</dbReference>
<keyword evidence="5" id="KW-1185">Reference proteome</keyword>
<dbReference type="InterPro" id="IPR050109">
    <property type="entry name" value="HTH-type_TetR-like_transc_reg"/>
</dbReference>
<dbReference type="SUPFAM" id="SSF48498">
    <property type="entry name" value="Tetracyclin repressor-like, C-terminal domain"/>
    <property type="match status" value="1"/>
</dbReference>
<evidence type="ECO:0000313" key="4">
    <source>
        <dbReference type="EMBL" id="ASP37643.1"/>
    </source>
</evidence>
<sequence>MAYRETEHTRQRKAETRQRLLEAARQLVAEQGFAAATAAAVAQRSGVAAGTIYRHFPNKSELVAEVFRYATEHEIAQVKVASELGESASEHLHHAVHVFAQRALQGATLAYALIAEPVDPRVERERLKYRFAYAELFEDLIHSGIEAQEFSQQDTAVSAAALVGLLAEALVGPLSQRFRDQSRDSNTPDNPYLIEQLVTLSLRLLGANPSP</sequence>
<reference evidence="4 5" key="1">
    <citation type="submission" date="2017-07" db="EMBL/GenBank/DDBJ databases">
        <title>Annotated genome sequence of Bacterioplanes sanyensis isolated from Red Sea.</title>
        <authorList>
            <person name="Rehman Z.U."/>
        </authorList>
    </citation>
    <scope>NUCLEOTIDE SEQUENCE [LARGE SCALE GENOMIC DNA]</scope>
    <source>
        <strain evidence="4 5">NV9</strain>
    </source>
</reference>
<proteinExistence type="predicted"/>
<dbReference type="InterPro" id="IPR036271">
    <property type="entry name" value="Tet_transcr_reg_TetR-rel_C_sf"/>
</dbReference>
<dbReference type="SUPFAM" id="SSF46689">
    <property type="entry name" value="Homeodomain-like"/>
    <property type="match status" value="1"/>
</dbReference>
<dbReference type="InterPro" id="IPR023772">
    <property type="entry name" value="DNA-bd_HTH_TetR-type_CS"/>
</dbReference>
<organism evidence="4 5">
    <name type="scientific">Bacterioplanes sanyensis</name>
    <dbReference type="NCBI Taxonomy" id="1249553"/>
    <lineage>
        <taxon>Bacteria</taxon>
        <taxon>Pseudomonadati</taxon>
        <taxon>Pseudomonadota</taxon>
        <taxon>Gammaproteobacteria</taxon>
        <taxon>Oceanospirillales</taxon>
        <taxon>Oceanospirillaceae</taxon>
        <taxon>Bacterioplanes</taxon>
    </lineage>
</organism>
<dbReference type="Gene3D" id="1.10.357.10">
    <property type="entry name" value="Tetracycline Repressor, domain 2"/>
    <property type="match status" value="1"/>
</dbReference>
<protein>
    <submittedName>
        <fullName evidence="4">TetR family transcriptional regulator</fullName>
    </submittedName>
</protein>
<dbReference type="RefSeq" id="WP_094058856.1">
    <property type="nucleotide sequence ID" value="NZ_CP022530.1"/>
</dbReference>
<evidence type="ECO:0000259" key="3">
    <source>
        <dbReference type="PROSITE" id="PS50977"/>
    </source>
</evidence>
<gene>
    <name evidence="4" type="ORF">CHH28_02685</name>
</gene>
<dbReference type="GO" id="GO:0000976">
    <property type="term" value="F:transcription cis-regulatory region binding"/>
    <property type="evidence" value="ECO:0007669"/>
    <property type="project" value="TreeGrafter"/>
</dbReference>
<evidence type="ECO:0000256" key="1">
    <source>
        <dbReference type="ARBA" id="ARBA00023125"/>
    </source>
</evidence>
<dbReference type="PANTHER" id="PTHR30055">
    <property type="entry name" value="HTH-TYPE TRANSCRIPTIONAL REGULATOR RUTR"/>
    <property type="match status" value="1"/>
</dbReference>
<dbReference type="InterPro" id="IPR009057">
    <property type="entry name" value="Homeodomain-like_sf"/>
</dbReference>
<evidence type="ECO:0000313" key="5">
    <source>
        <dbReference type="Proteomes" id="UP000202440"/>
    </source>
</evidence>